<dbReference type="SUPFAM" id="SSF53254">
    <property type="entry name" value="Phosphoglycerate mutase-like"/>
    <property type="match status" value="2"/>
</dbReference>
<reference evidence="3" key="1">
    <citation type="submission" date="2023-06" db="EMBL/GenBank/DDBJ databases">
        <title>Genomic analysis of the entomopathogenic nematode Steinernema hermaphroditum.</title>
        <authorList>
            <person name="Schwarz E.M."/>
            <person name="Heppert J.K."/>
            <person name="Baniya A."/>
            <person name="Schwartz H.T."/>
            <person name="Tan C.-H."/>
            <person name="Antoshechkin I."/>
            <person name="Sternberg P.W."/>
            <person name="Goodrich-Blair H."/>
            <person name="Dillman A.R."/>
        </authorList>
    </citation>
    <scope>NUCLEOTIDE SEQUENCE</scope>
    <source>
        <strain evidence="3">PS9179</strain>
        <tissue evidence="3">Whole animal</tissue>
    </source>
</reference>
<evidence type="ECO:0000313" key="3">
    <source>
        <dbReference type="EMBL" id="KAK0423630.1"/>
    </source>
</evidence>
<evidence type="ECO:0000256" key="1">
    <source>
        <dbReference type="ARBA" id="ARBA00005375"/>
    </source>
</evidence>
<protein>
    <recommendedName>
        <fullName evidence="5">Histidine acid phosphatase</fullName>
    </recommendedName>
</protein>
<dbReference type="InterPro" id="IPR000560">
    <property type="entry name" value="His_Pase_clade-2"/>
</dbReference>
<sequence length="970" mass="107962">MFPLLILLVALFSLATAHESAPNTSATLDNDTVLVFFGTRHGNRNPEKFVPGAPRDWGQEGPVELTSFGKRQAFGFGRELRKFVAGLVDENFVPAEARFFSSSANRCQMALQSALAGLYPPQGYASFDAGLQWSPVPYAIDDPMLRMYAVACPESDAAWQPISDDNLPHLVNLTEAKKPLLDYIAAHTGWNASISNAADLADNVINMDLYAAPYPAWITKPNLEGHSAASLRAEILSFAENHQIACAEYAPCRDLMAGVWLQHVISNLQKLQAGQNDLKIIGYASHTEVTLSLMKALHIVRHEITTSAGFLIEVRRSPEAGFQLRLLDHDPNPVDDHVIYQAVYTDDLQKLAKEDGVWVPVDDFIQLIQPKAISDWQSSCGIDLCKQICFLVLGERIKFDLFNCRNEALSIDDLEKYAPCFYLYERITIGAIDATTLDYNNIEESDSLKPLFDIQDKISGPVQYLECSDSTALFNSELQRFLSTLCGVADMAIHWDREIVRAYNYQSASIAEPPRGYRNPASEIMKWWIGDRCEQVSSKRTASLTVAVDPKEIFDELSVRYTYIKNELGLWATEAWRLIHPTKKNDCLTIRPALFSLATAHESVPNTSATLDNDTVLVFFGTRHGNRNPEKFVPDAPRDWGQEGPVELTSFGKRQAFGFGRELRKFVAGLVDENFVPAEARFFSSSANRCQMTLQAALAGLYPPQGYASFDAGLQWSPVPYAIDDPMLRMYAVACPESDAAWQPISDDNLPHLVNLTEAKKPLLDYIAAHTGWNASISNAADLADNVINMDLYAAPYPAWITKPNLEGHSAASLRAEILSFAENHQIACAEYAPCRDLMAGVWLQHVISNLQKLQAGQNDLKIIGYASHTEVTLSLMKALHIVRHEITTSAGFLIEVRRSPEAGFQLRLLDHDPNPVDDHVIYQAVYTDDLQKLAKEDGVWVPVVDFIQLIQPKAISDWQSSCGIDLCKQ</sequence>
<dbReference type="EMBL" id="JAUCMV010000001">
    <property type="protein sequence ID" value="KAK0423630.1"/>
    <property type="molecule type" value="Genomic_DNA"/>
</dbReference>
<feature type="chain" id="PRO_5041356796" description="Histidine acid phosphatase" evidence="2">
    <location>
        <begin position="18"/>
        <end position="970"/>
    </location>
</feature>
<dbReference type="InterPro" id="IPR029033">
    <property type="entry name" value="His_PPase_superfam"/>
</dbReference>
<proteinExistence type="inferred from homology"/>
<gene>
    <name evidence="3" type="ORF">QR680_008244</name>
</gene>
<comment type="similarity">
    <text evidence="1">Belongs to the histidine acid phosphatase family.</text>
</comment>
<feature type="signal peptide" evidence="2">
    <location>
        <begin position="1"/>
        <end position="17"/>
    </location>
</feature>
<evidence type="ECO:0000256" key="2">
    <source>
        <dbReference type="SAM" id="SignalP"/>
    </source>
</evidence>
<evidence type="ECO:0000313" key="4">
    <source>
        <dbReference type="Proteomes" id="UP001175271"/>
    </source>
</evidence>
<dbReference type="InterPro" id="IPR050645">
    <property type="entry name" value="Histidine_acid_phosphatase"/>
</dbReference>
<dbReference type="PANTHER" id="PTHR11567:SF29">
    <property type="entry name" value="ACID PHOSPHATASE FAMILY"/>
    <property type="match status" value="1"/>
</dbReference>
<name>A0AA39IHC0_9BILA</name>
<accession>A0AA39IHC0</accession>
<dbReference type="Proteomes" id="UP001175271">
    <property type="component" value="Unassembled WGS sequence"/>
</dbReference>
<organism evidence="3 4">
    <name type="scientific">Steinernema hermaphroditum</name>
    <dbReference type="NCBI Taxonomy" id="289476"/>
    <lineage>
        <taxon>Eukaryota</taxon>
        <taxon>Metazoa</taxon>
        <taxon>Ecdysozoa</taxon>
        <taxon>Nematoda</taxon>
        <taxon>Chromadorea</taxon>
        <taxon>Rhabditida</taxon>
        <taxon>Tylenchina</taxon>
        <taxon>Panagrolaimomorpha</taxon>
        <taxon>Strongyloidoidea</taxon>
        <taxon>Steinernematidae</taxon>
        <taxon>Steinernema</taxon>
    </lineage>
</organism>
<dbReference type="Gene3D" id="3.40.50.1240">
    <property type="entry name" value="Phosphoglycerate mutase-like"/>
    <property type="match status" value="2"/>
</dbReference>
<dbReference type="CDD" id="cd07061">
    <property type="entry name" value="HP_HAP_like"/>
    <property type="match status" value="1"/>
</dbReference>
<keyword evidence="4" id="KW-1185">Reference proteome</keyword>
<dbReference type="AlphaFoldDB" id="A0AA39IHC0"/>
<evidence type="ECO:0008006" key="5">
    <source>
        <dbReference type="Google" id="ProtNLM"/>
    </source>
</evidence>
<dbReference type="GO" id="GO:0016791">
    <property type="term" value="F:phosphatase activity"/>
    <property type="evidence" value="ECO:0007669"/>
    <property type="project" value="UniProtKB-ARBA"/>
</dbReference>
<dbReference type="PANTHER" id="PTHR11567">
    <property type="entry name" value="ACID PHOSPHATASE-RELATED"/>
    <property type="match status" value="1"/>
</dbReference>
<comment type="caution">
    <text evidence="3">The sequence shown here is derived from an EMBL/GenBank/DDBJ whole genome shotgun (WGS) entry which is preliminary data.</text>
</comment>
<keyword evidence="2" id="KW-0732">Signal</keyword>
<dbReference type="Pfam" id="PF00328">
    <property type="entry name" value="His_Phos_2"/>
    <property type="match status" value="2"/>
</dbReference>